<sequence length="228" mass="26231">MGLKLENVIPWGRSFDEYVKMFNLTPEELKLNILDCASGPASFNAEMTKQGYNVISCDPVYYFSAEEIKQRIQDTYLTVVNGLKANLDCYVWQDITSPDRLGEERMAAMEKFLLDFECGLKEGRYLPHGLPVLPFNNFQFDLALCSHFLFTYSEQLLEEFHLAAIREMCRVAKEVRIFPLLNISGEVSPVLENVMNKLEMQGYDLEVQQVLYEFQKGGNQLLKVCPPK</sequence>
<dbReference type="SUPFAM" id="SSF53335">
    <property type="entry name" value="S-adenosyl-L-methionine-dependent methyltransferases"/>
    <property type="match status" value="1"/>
</dbReference>
<dbReference type="Gene3D" id="3.40.50.150">
    <property type="entry name" value="Vaccinia Virus protein VP39"/>
    <property type="match status" value="1"/>
</dbReference>
<keyword evidence="1" id="KW-0808">Transferase</keyword>
<dbReference type="EMBL" id="MRCE01000011">
    <property type="protein sequence ID" value="OKH37693.1"/>
    <property type="molecule type" value="Genomic_DNA"/>
</dbReference>
<dbReference type="InterPro" id="IPR029063">
    <property type="entry name" value="SAM-dependent_MTases_sf"/>
</dbReference>
<keyword evidence="1" id="KW-0489">Methyltransferase</keyword>
<reference evidence="1 2" key="1">
    <citation type="submission" date="2016-11" db="EMBL/GenBank/DDBJ databases">
        <title>Draft Genome Sequences of Nine Cyanobacterial Strains from Diverse Habitats.</title>
        <authorList>
            <person name="Zhu T."/>
            <person name="Hou S."/>
            <person name="Lu X."/>
            <person name="Hess W.R."/>
        </authorList>
    </citation>
    <scope>NUCLEOTIDE SEQUENCE [LARGE SCALE GENOMIC DNA]</scope>
    <source>
        <strain evidence="1 2">IAM M-71</strain>
    </source>
</reference>
<dbReference type="AlphaFoldDB" id="A0A1U7IKD6"/>
<dbReference type="STRING" id="454136.NIES2119_13400"/>
<accession>A0A1U7IKD6</accession>
<dbReference type="OrthoDB" id="9787807at2"/>
<dbReference type="GO" id="GO:0008168">
    <property type="term" value="F:methyltransferase activity"/>
    <property type="evidence" value="ECO:0007669"/>
    <property type="project" value="UniProtKB-KW"/>
</dbReference>
<proteinExistence type="predicted"/>
<evidence type="ECO:0000313" key="2">
    <source>
        <dbReference type="Proteomes" id="UP000185860"/>
    </source>
</evidence>
<dbReference type="RefSeq" id="WP_073593980.1">
    <property type="nucleotide sequence ID" value="NZ_MRCE01000011.1"/>
</dbReference>
<dbReference type="GO" id="GO:0032259">
    <property type="term" value="P:methylation"/>
    <property type="evidence" value="ECO:0007669"/>
    <property type="project" value="UniProtKB-KW"/>
</dbReference>
<organism evidence="1 2">
    <name type="scientific">[Phormidium ambiguum] IAM M-71</name>
    <dbReference type="NCBI Taxonomy" id="454136"/>
    <lineage>
        <taxon>Bacteria</taxon>
        <taxon>Bacillati</taxon>
        <taxon>Cyanobacteriota</taxon>
        <taxon>Cyanophyceae</taxon>
        <taxon>Oscillatoriophycideae</taxon>
        <taxon>Aerosakkonematales</taxon>
        <taxon>Aerosakkonemataceae</taxon>
        <taxon>Floridanema</taxon>
    </lineage>
</organism>
<dbReference type="Proteomes" id="UP000185860">
    <property type="component" value="Unassembled WGS sequence"/>
</dbReference>
<comment type="caution">
    <text evidence="1">The sequence shown here is derived from an EMBL/GenBank/DDBJ whole genome shotgun (WGS) entry which is preliminary data.</text>
</comment>
<gene>
    <name evidence="1" type="ORF">NIES2119_13400</name>
</gene>
<name>A0A1U7IKD6_9CYAN</name>
<evidence type="ECO:0000313" key="1">
    <source>
        <dbReference type="EMBL" id="OKH37693.1"/>
    </source>
</evidence>
<protein>
    <submittedName>
        <fullName evidence="1">SAM-dependent methyltransferase</fullName>
    </submittedName>
</protein>